<dbReference type="InterPro" id="IPR014724">
    <property type="entry name" value="RNA_pol_RPB2_OB-fold"/>
</dbReference>
<dbReference type="EMBL" id="MH898669">
    <property type="protein sequence ID" value="AYQ93407.1"/>
    <property type="molecule type" value="Genomic_DNA"/>
</dbReference>
<feature type="domain" description="DNA-directed RNA polymerase subunit 2 hybrid-binding" evidence="9">
    <location>
        <begin position="600"/>
        <end position="965"/>
    </location>
</feature>
<evidence type="ECO:0000256" key="4">
    <source>
        <dbReference type="ARBA" id="ARBA00022695"/>
    </source>
</evidence>
<keyword evidence="2 8" id="KW-0240">DNA-directed RNA polymerase</keyword>
<dbReference type="PANTHER" id="PTHR20856">
    <property type="entry name" value="DNA-DIRECTED RNA POLYMERASE I SUBUNIT 2"/>
    <property type="match status" value="1"/>
</dbReference>
<evidence type="ECO:0000256" key="5">
    <source>
        <dbReference type="ARBA" id="ARBA00023163"/>
    </source>
</evidence>
<dbReference type="InterPro" id="IPR037033">
    <property type="entry name" value="DNA-dir_RNAP_su2_hyb_sf"/>
</dbReference>
<dbReference type="GO" id="GO:0032549">
    <property type="term" value="F:ribonucleoside binding"/>
    <property type="evidence" value="ECO:0007669"/>
    <property type="project" value="InterPro"/>
</dbReference>
<dbReference type="EC" id="2.7.7.6" evidence="8"/>
<dbReference type="Pfam" id="PF04561">
    <property type="entry name" value="RNA_pol_Rpb2_2"/>
    <property type="match status" value="1"/>
</dbReference>
<reference evidence="14" key="1">
    <citation type="journal article" date="2018" name="Sci. Rep.">
        <title>Dynamic evolution of inverted repeats in Euglenophyta plastid genomes.</title>
        <authorList>
            <person name="Karnkowska A."/>
            <person name="Bennett M.S."/>
            <person name="Triemer R.E."/>
        </authorList>
    </citation>
    <scope>NUCLEOTIDE SEQUENCE</scope>
</reference>
<comment type="similarity">
    <text evidence="1 7">Belongs to the RNA polymerase beta chain family.</text>
</comment>
<feature type="domain" description="RNA polymerase Rpb2" evidence="13">
    <location>
        <begin position="368"/>
        <end position="434"/>
    </location>
</feature>
<protein>
    <recommendedName>
        <fullName evidence="8">DNA-directed RNA polymerase subunit beta</fullName>
        <ecNumber evidence="8">2.7.7.6</ecNumber>
    </recommendedName>
</protein>
<dbReference type="Pfam" id="PF04560">
    <property type="entry name" value="RNA_pol_Rpb2_7"/>
    <property type="match status" value="1"/>
</dbReference>
<keyword evidence="3 8" id="KW-0808">Transferase</keyword>
<evidence type="ECO:0000259" key="11">
    <source>
        <dbReference type="Pfam" id="PF04561"/>
    </source>
</evidence>
<evidence type="ECO:0000313" key="14">
    <source>
        <dbReference type="EMBL" id="AYQ93407.1"/>
    </source>
</evidence>
<dbReference type="InterPro" id="IPR007641">
    <property type="entry name" value="RNA_pol_Rpb2_7"/>
</dbReference>
<evidence type="ECO:0000259" key="9">
    <source>
        <dbReference type="Pfam" id="PF00562"/>
    </source>
</evidence>
<dbReference type="GO" id="GO:0000428">
    <property type="term" value="C:DNA-directed RNA polymerase complex"/>
    <property type="evidence" value="ECO:0007669"/>
    <property type="project" value="UniProtKB-KW"/>
</dbReference>
<evidence type="ECO:0000259" key="12">
    <source>
        <dbReference type="Pfam" id="PF04563"/>
    </source>
</evidence>
<keyword evidence="14" id="KW-0934">Plastid</keyword>
<evidence type="ECO:0000256" key="2">
    <source>
        <dbReference type="ARBA" id="ARBA00022478"/>
    </source>
</evidence>
<dbReference type="PROSITE" id="PS01166">
    <property type="entry name" value="RNA_POL_BETA"/>
    <property type="match status" value="1"/>
</dbReference>
<dbReference type="CDD" id="cd00653">
    <property type="entry name" value="RNA_pol_B_RPB2"/>
    <property type="match status" value="1"/>
</dbReference>
<dbReference type="InterPro" id="IPR007642">
    <property type="entry name" value="RNA_pol_Rpb2_2"/>
</dbReference>
<dbReference type="InterPro" id="IPR037034">
    <property type="entry name" value="RNA_pol_Rpb2_2_sf"/>
</dbReference>
<feature type="domain" description="RNA polymerase beta subunit protrusion" evidence="12">
    <location>
        <begin position="24"/>
        <end position="354"/>
    </location>
</feature>
<dbReference type="InterPro" id="IPR015712">
    <property type="entry name" value="DNA-dir_RNA_pol_su2"/>
</dbReference>
<comment type="catalytic activity">
    <reaction evidence="6 8">
        <text>RNA(n) + a ribonucleoside 5'-triphosphate = RNA(n+1) + diphosphate</text>
        <dbReference type="Rhea" id="RHEA:21248"/>
        <dbReference type="Rhea" id="RHEA-COMP:14527"/>
        <dbReference type="Rhea" id="RHEA-COMP:17342"/>
        <dbReference type="ChEBI" id="CHEBI:33019"/>
        <dbReference type="ChEBI" id="CHEBI:61557"/>
        <dbReference type="ChEBI" id="CHEBI:140395"/>
        <dbReference type="EC" id="2.7.7.6"/>
    </reaction>
</comment>
<dbReference type="Pfam" id="PF04563">
    <property type="entry name" value="RNA_pol_Rpb2_1"/>
    <property type="match status" value="1"/>
</dbReference>
<organism evidence="14">
    <name type="scientific">Lepocinclis tripteris</name>
    <dbReference type="NCBI Taxonomy" id="135494"/>
    <lineage>
        <taxon>Eukaryota</taxon>
        <taxon>Discoba</taxon>
        <taxon>Euglenozoa</taxon>
        <taxon>Euglenida</taxon>
        <taxon>Spirocuta</taxon>
        <taxon>Euglenophyceae</taxon>
        <taxon>Euglenales</taxon>
        <taxon>Phacaceae</taxon>
        <taxon>Lepocinclis</taxon>
    </lineage>
</organism>
<dbReference type="InterPro" id="IPR007120">
    <property type="entry name" value="DNA-dir_RNAP_su2_dom"/>
</dbReference>
<keyword evidence="4 8" id="KW-0548">Nucleotidyltransferase</keyword>
<sequence>MQIKSITTDPIELQIESFKDFLKKETYEENLYLKFINNKFFKLNFNSQNLKFKLPLLTPEECFLKNKTYSLKVYINLTIKKTNKIILLNKYVLLTEIPLITKNGNFIINGNPRIMVQSIRSTGLFTYEDKKIQGNLLTTIIPIKGSWVTLKINFDNNIYFKLGKTNKKLSALKVLQDLGLTRKKIFYCLKNIIFLKNLTQYKEKKRININSKFFKLKIFIKKNYFINYKIECLLLYKKNYFDLGKLGREKLNKKIYIKNNYLSSKRLKAEDLLGCIHNLINLKNGIGEKDNIDSLANKRIILVGEILNNQILNNLNKLTDNLKSRLKLLTRKIIYNKKNVKDFQIKEILNSQIISVSLKKLFTSNLSQIMEETNPMSEITHKRKIYSLTGSKKRDSNLVVREVTPTYFGKICPIETVEGKNAGLIWSLAKEARINKDGFIETPFYLIKFVKNKTKINLNKTFIFLSSKQEKTQKYLKLNKSNIFLMPISRIQMLSLGTATIPFLEHNDANRVLMGSNMQRQTIPVIKKESPILTTGIDIIIIKNNYYNIKAKYSGLIKYIDTKKIVIYEKLNNNNEKIISLSTSSFYKSKNIKTKKIQINNKKIYLLKKRFSNQNNFIQMKPIVKENNYIVKGEIITDSIYSKKGKLSLGKNLLIAYMPWKGYNFEDAVIINKRLIDEDILSSIYIKKYKTFILNNDTGKEKVTKKIPKTKKEEKYNLNKNGIIKEGVFLKKGNIIVGKIKQATQNNYKNKILNLIFKKRRVKDVSLRTNDDHQGKVIEIRIIKNKFVSIIIYIAEKRKIQIGDKISGRHGNKGIISKFLEQENMPYLQDGKIIDIILNPLGIPSRMNVGQLFECLLGLAGKNLRENYQLIPFDEVFKNETSKIIVYNKLYEASKKTKKKWIFNPNNVGKSLIFNGKTGKPYLQQVTVGYSYILKLIHQVKDKIAARSTGSYSVITKQPLRGKAKKGGQRFGEMEIWALEGFGCAYNLQEIITIKSDDTTNKFKLLYNLIKGSNLPEPGIPESSKLFILELESICIKISINKKASHKNLFN</sequence>
<dbReference type="Gene3D" id="2.40.50.100">
    <property type="match status" value="1"/>
</dbReference>
<accession>A0A3G3LL28</accession>
<dbReference type="AlphaFoldDB" id="A0A3G3LL28"/>
<comment type="function">
    <text evidence="8">DNA-dependent RNA polymerase catalyzes the transcription of DNA into RNA using the four ribonucleoside triphosphates as substrates.</text>
</comment>
<dbReference type="InterPro" id="IPR007645">
    <property type="entry name" value="RNA_pol_Rpb2_3"/>
</dbReference>
<geneLocation type="chloroplast" evidence="14"/>
<dbReference type="SUPFAM" id="SSF64484">
    <property type="entry name" value="beta and beta-prime subunits of DNA dependent RNA-polymerase"/>
    <property type="match status" value="1"/>
</dbReference>
<dbReference type="InterPro" id="IPR007644">
    <property type="entry name" value="RNA_pol_bsu_protrusion"/>
</dbReference>
<dbReference type="Pfam" id="PF04565">
    <property type="entry name" value="RNA_pol_Rpb2_3"/>
    <property type="match status" value="1"/>
</dbReference>
<dbReference type="Gene3D" id="3.90.1110.10">
    <property type="entry name" value="RNA polymerase Rpb2, domain 2"/>
    <property type="match status" value="1"/>
</dbReference>
<evidence type="ECO:0000256" key="1">
    <source>
        <dbReference type="ARBA" id="ARBA00006835"/>
    </source>
</evidence>
<dbReference type="InterPro" id="IPR007121">
    <property type="entry name" value="RNA_pol_bsu_CS"/>
</dbReference>
<evidence type="ECO:0000256" key="6">
    <source>
        <dbReference type="ARBA" id="ARBA00048552"/>
    </source>
</evidence>
<evidence type="ECO:0000259" key="13">
    <source>
        <dbReference type="Pfam" id="PF04565"/>
    </source>
</evidence>
<dbReference type="Gene3D" id="2.40.50.150">
    <property type="match status" value="1"/>
</dbReference>
<feature type="domain" description="RNA polymerase Rpb2" evidence="10">
    <location>
        <begin position="967"/>
        <end position="1041"/>
    </location>
</feature>
<dbReference type="GO" id="GO:0003677">
    <property type="term" value="F:DNA binding"/>
    <property type="evidence" value="ECO:0007669"/>
    <property type="project" value="InterPro"/>
</dbReference>
<dbReference type="Pfam" id="PF00562">
    <property type="entry name" value="RNA_pol_Rpb2_6"/>
    <property type="match status" value="1"/>
</dbReference>
<dbReference type="GO" id="GO:0003899">
    <property type="term" value="F:DNA-directed RNA polymerase activity"/>
    <property type="evidence" value="ECO:0007669"/>
    <property type="project" value="UniProtKB-EC"/>
</dbReference>
<keyword evidence="14" id="KW-0150">Chloroplast</keyword>
<dbReference type="InterPro" id="IPR042107">
    <property type="entry name" value="DNA-dir_RNA_pol_bsu_ext_1_sf"/>
</dbReference>
<dbReference type="Gene3D" id="3.90.1100.10">
    <property type="match status" value="1"/>
</dbReference>
<evidence type="ECO:0000256" key="3">
    <source>
        <dbReference type="ARBA" id="ARBA00022679"/>
    </source>
</evidence>
<evidence type="ECO:0000259" key="10">
    <source>
        <dbReference type="Pfam" id="PF04560"/>
    </source>
</evidence>
<name>A0A3G3LL28_9EUGL</name>
<feature type="domain" description="RNA polymerase Rpb2" evidence="11">
    <location>
        <begin position="131"/>
        <end position="300"/>
    </location>
</feature>
<evidence type="ECO:0000256" key="8">
    <source>
        <dbReference type="RuleBase" id="RU363031"/>
    </source>
</evidence>
<comment type="subunit">
    <text evidence="8">In plastids the minimal PEP RNA polymerase catalytic core is composed of four subunits: alpha, beta, beta', and beta''. When a (nuclear-encoded) sigma factor is associated with the core the holoenzyme is formed, which can initiate transcription.</text>
</comment>
<keyword evidence="5 8" id="KW-0804">Transcription</keyword>
<dbReference type="GO" id="GO:0006351">
    <property type="term" value="P:DNA-templated transcription"/>
    <property type="evidence" value="ECO:0007669"/>
    <property type="project" value="InterPro"/>
</dbReference>
<dbReference type="Gene3D" id="2.40.270.10">
    <property type="entry name" value="DNA-directed RNA polymerase, subunit 2, domain 6"/>
    <property type="match status" value="1"/>
</dbReference>
<dbReference type="Gene3D" id="2.30.150.10">
    <property type="entry name" value="DNA-directed RNA polymerase, beta subunit, external 1 domain"/>
    <property type="match status" value="1"/>
</dbReference>
<proteinExistence type="inferred from homology"/>
<evidence type="ECO:0000256" key="7">
    <source>
        <dbReference type="RuleBase" id="RU000434"/>
    </source>
</evidence>
<dbReference type="Gene3D" id="3.90.1800.10">
    <property type="entry name" value="RNA polymerase alpha subunit dimerisation domain"/>
    <property type="match status" value="1"/>
</dbReference>